<evidence type="ECO:0000313" key="2">
    <source>
        <dbReference type="Ensembl" id="ENSOMYP00000124757.1"/>
    </source>
</evidence>
<dbReference type="GO" id="GO:0016491">
    <property type="term" value="F:oxidoreductase activity"/>
    <property type="evidence" value="ECO:0007669"/>
    <property type="project" value="InterPro"/>
</dbReference>
<dbReference type="Gene3D" id="3.40.605.10">
    <property type="entry name" value="Aldehyde Dehydrogenase, Chain A, domain 1"/>
    <property type="match status" value="1"/>
</dbReference>
<dbReference type="PANTHER" id="PTHR11699">
    <property type="entry name" value="ALDEHYDE DEHYDROGENASE-RELATED"/>
    <property type="match status" value="1"/>
</dbReference>
<dbReference type="InterPro" id="IPR016162">
    <property type="entry name" value="Ald_DH_N"/>
</dbReference>
<reference evidence="2" key="3">
    <citation type="submission" date="2025-09" db="UniProtKB">
        <authorList>
            <consortium name="Ensembl"/>
        </authorList>
    </citation>
    <scope>IDENTIFICATION</scope>
</reference>
<dbReference type="InterPro" id="IPR015590">
    <property type="entry name" value="Aldehyde_DH_dom"/>
</dbReference>
<dbReference type="InterPro" id="IPR016161">
    <property type="entry name" value="Ald_DH/histidinol_DH"/>
</dbReference>
<proteinExistence type="predicted"/>
<evidence type="ECO:0000259" key="1">
    <source>
        <dbReference type="Pfam" id="PF00171"/>
    </source>
</evidence>
<dbReference type="SUPFAM" id="SSF53720">
    <property type="entry name" value="ALDH-like"/>
    <property type="match status" value="1"/>
</dbReference>
<reference evidence="2" key="2">
    <citation type="submission" date="2025-08" db="UniProtKB">
        <authorList>
            <consortium name="Ensembl"/>
        </authorList>
    </citation>
    <scope>IDENTIFICATION</scope>
</reference>
<dbReference type="Ensembl" id="ENSOMYT00000154594.1">
    <property type="protein sequence ID" value="ENSOMYP00000124757.1"/>
    <property type="gene ID" value="ENSOMYG00000058584.1"/>
</dbReference>
<dbReference type="Pfam" id="PF00171">
    <property type="entry name" value="Aldedh"/>
    <property type="match status" value="1"/>
</dbReference>
<name>A0A8L0DL91_ONCMY</name>
<protein>
    <recommendedName>
        <fullName evidence="1">Aldehyde dehydrogenase domain-containing protein</fullName>
    </recommendedName>
</protein>
<reference evidence="2" key="1">
    <citation type="submission" date="2020-07" db="EMBL/GenBank/DDBJ databases">
        <title>A long reads based de novo assembly of the rainbow trout Arlee double haploid line genome.</title>
        <authorList>
            <person name="Gao G."/>
            <person name="Palti Y."/>
        </authorList>
    </citation>
    <scope>NUCLEOTIDE SEQUENCE [LARGE SCALE GENOMIC DNA]</scope>
</reference>
<organism evidence="2 3">
    <name type="scientific">Oncorhynchus mykiss</name>
    <name type="common">Rainbow trout</name>
    <name type="synonym">Salmo gairdneri</name>
    <dbReference type="NCBI Taxonomy" id="8022"/>
    <lineage>
        <taxon>Eukaryota</taxon>
        <taxon>Metazoa</taxon>
        <taxon>Chordata</taxon>
        <taxon>Craniata</taxon>
        <taxon>Vertebrata</taxon>
        <taxon>Euteleostomi</taxon>
        <taxon>Actinopterygii</taxon>
        <taxon>Neopterygii</taxon>
        <taxon>Teleostei</taxon>
        <taxon>Protacanthopterygii</taxon>
        <taxon>Salmoniformes</taxon>
        <taxon>Salmonidae</taxon>
        <taxon>Salmoninae</taxon>
        <taxon>Oncorhynchus</taxon>
    </lineage>
</organism>
<sequence>MGVPSKWTTISAALHQSGFYGRLPPSPFQAHSPKCFINNEWHDAVNNRSFPTINPATGEVICQVAEADKVDVDKAVKAAREDRGLLLSWLADAIGRDTAYLAELKTLDNGKPYVVSYSVDVPMVVKCLRLSARLPPFELVDY</sequence>
<dbReference type="AlphaFoldDB" id="A0A8L0DL91"/>
<feature type="domain" description="Aldehyde dehydrogenase" evidence="1">
    <location>
        <begin position="41"/>
        <end position="133"/>
    </location>
</feature>
<accession>A0A8L0DL91</accession>
<keyword evidence="3" id="KW-1185">Reference proteome</keyword>
<evidence type="ECO:0000313" key="3">
    <source>
        <dbReference type="Proteomes" id="UP000694395"/>
    </source>
</evidence>
<dbReference type="Proteomes" id="UP000694395">
    <property type="component" value="Chromosome 7"/>
</dbReference>
<dbReference type="GeneTree" id="ENSGT00940000156240"/>